<proteinExistence type="predicted"/>
<evidence type="ECO:0000313" key="2">
    <source>
        <dbReference type="EMBL" id="TXC67005.1"/>
    </source>
</evidence>
<sequence length="79" mass="8725">MPIAIRLDVMLARRKVTGRELAHAIGLSEQNLSALRSGRVKGIRFGTLAAICRHLNCQPGDLLEYLPGHEPETMDSDDE</sequence>
<dbReference type="EMBL" id="VOPW01000001">
    <property type="protein sequence ID" value="TXC67005.1"/>
    <property type="molecule type" value="Genomic_DNA"/>
</dbReference>
<dbReference type="Pfam" id="PF13443">
    <property type="entry name" value="HTH_26"/>
    <property type="match status" value="1"/>
</dbReference>
<dbReference type="PROSITE" id="PS50943">
    <property type="entry name" value="HTH_CROC1"/>
    <property type="match status" value="1"/>
</dbReference>
<dbReference type="GO" id="GO:0003677">
    <property type="term" value="F:DNA binding"/>
    <property type="evidence" value="ECO:0007669"/>
    <property type="project" value="InterPro"/>
</dbReference>
<protein>
    <submittedName>
        <fullName evidence="2">Helix-turn-helix transcriptional regulator</fullName>
    </submittedName>
</protein>
<keyword evidence="3" id="KW-1185">Reference proteome</keyword>
<dbReference type="Gene3D" id="1.10.260.40">
    <property type="entry name" value="lambda repressor-like DNA-binding domains"/>
    <property type="match status" value="1"/>
</dbReference>
<dbReference type="PANTHER" id="PTHR37301:SF1">
    <property type="entry name" value="DNA-BINDING PROTEIN"/>
    <property type="match status" value="1"/>
</dbReference>
<dbReference type="InterPro" id="IPR001387">
    <property type="entry name" value="Cro/C1-type_HTH"/>
</dbReference>
<dbReference type="Proteomes" id="UP000321832">
    <property type="component" value="Unassembled WGS sequence"/>
</dbReference>
<name>A0A5C6U5F5_9BURK</name>
<evidence type="ECO:0000259" key="1">
    <source>
        <dbReference type="PROSITE" id="PS50943"/>
    </source>
</evidence>
<dbReference type="CDD" id="cd00093">
    <property type="entry name" value="HTH_XRE"/>
    <property type="match status" value="1"/>
</dbReference>
<dbReference type="PANTHER" id="PTHR37301">
    <property type="entry name" value="DNA-BINDING PROTEIN-RELATED"/>
    <property type="match status" value="1"/>
</dbReference>
<gene>
    <name evidence="2" type="ORF">FSC37_18255</name>
</gene>
<dbReference type="SUPFAM" id="SSF47413">
    <property type="entry name" value="lambda repressor-like DNA-binding domains"/>
    <property type="match status" value="1"/>
</dbReference>
<comment type="caution">
    <text evidence="2">The sequence shown here is derived from an EMBL/GenBank/DDBJ whole genome shotgun (WGS) entry which is preliminary data.</text>
</comment>
<reference evidence="2 3" key="1">
    <citation type="submission" date="2019-08" db="EMBL/GenBank/DDBJ databases">
        <authorList>
            <person name="Khan S.A."/>
            <person name="Jeon C.O."/>
            <person name="Jeong S.E."/>
        </authorList>
    </citation>
    <scope>NUCLEOTIDE SEQUENCE [LARGE SCALE GENOMIC DNA]</scope>
    <source>
        <strain evidence="3">IMCC1728</strain>
    </source>
</reference>
<dbReference type="InterPro" id="IPR010982">
    <property type="entry name" value="Lambda_DNA-bd_dom_sf"/>
</dbReference>
<evidence type="ECO:0000313" key="3">
    <source>
        <dbReference type="Proteomes" id="UP000321832"/>
    </source>
</evidence>
<dbReference type="SMART" id="SM00530">
    <property type="entry name" value="HTH_XRE"/>
    <property type="match status" value="1"/>
</dbReference>
<organism evidence="2 3">
    <name type="scientific">Piscinibacter aquaticus</name>
    <dbReference type="NCBI Taxonomy" id="392597"/>
    <lineage>
        <taxon>Bacteria</taxon>
        <taxon>Pseudomonadati</taxon>
        <taxon>Pseudomonadota</taxon>
        <taxon>Betaproteobacteria</taxon>
        <taxon>Burkholderiales</taxon>
        <taxon>Sphaerotilaceae</taxon>
        <taxon>Piscinibacter</taxon>
    </lineage>
</organism>
<dbReference type="AlphaFoldDB" id="A0A5C6U5F5"/>
<accession>A0A5C6U5F5</accession>
<feature type="domain" description="HTH cro/C1-type" evidence="1">
    <location>
        <begin position="19"/>
        <end position="62"/>
    </location>
</feature>